<keyword evidence="5" id="KW-1185">Reference proteome</keyword>
<feature type="domain" description="F-box/LRR-repeat protein 15/At3g58940/PEG3-like LRR" evidence="3">
    <location>
        <begin position="281"/>
        <end position="395"/>
    </location>
</feature>
<comment type="caution">
    <text evidence="4">The sequence shown here is derived from an EMBL/GenBank/DDBJ whole genome shotgun (WGS) entry which is preliminary data.</text>
</comment>
<proteinExistence type="predicted"/>
<feature type="compositionally biased region" description="Polar residues" evidence="2">
    <location>
        <begin position="30"/>
        <end position="42"/>
    </location>
</feature>
<dbReference type="InterPro" id="IPR055411">
    <property type="entry name" value="LRR_FXL15/At3g58940/PEG3-like"/>
</dbReference>
<dbReference type="EMBL" id="RWGY01000007">
    <property type="protein sequence ID" value="TVU40407.1"/>
    <property type="molecule type" value="Genomic_DNA"/>
</dbReference>
<feature type="region of interest" description="Disordered" evidence="2">
    <location>
        <begin position="1"/>
        <end position="42"/>
    </location>
</feature>
<name>A0A5J9VXQ3_9POAL</name>
<evidence type="ECO:0000259" key="3">
    <source>
        <dbReference type="Pfam" id="PF24758"/>
    </source>
</evidence>
<feature type="region of interest" description="Disordered" evidence="2">
    <location>
        <begin position="59"/>
        <end position="84"/>
    </location>
</feature>
<gene>
    <name evidence="4" type="ORF">EJB05_13871</name>
</gene>
<feature type="coiled-coil region" evidence="1">
    <location>
        <begin position="131"/>
        <end position="179"/>
    </location>
</feature>
<protein>
    <recommendedName>
        <fullName evidence="3">F-box/LRR-repeat protein 15/At3g58940/PEG3-like LRR domain-containing protein</fullName>
    </recommendedName>
</protein>
<evidence type="ECO:0000313" key="5">
    <source>
        <dbReference type="Proteomes" id="UP000324897"/>
    </source>
</evidence>
<dbReference type="AlphaFoldDB" id="A0A5J9VXQ3"/>
<feature type="compositionally biased region" description="Low complexity" evidence="2">
    <location>
        <begin position="1"/>
        <end position="18"/>
    </location>
</feature>
<keyword evidence="1" id="KW-0175">Coiled coil</keyword>
<dbReference type="PANTHER" id="PTHR34709:SF61">
    <property type="entry name" value="OS07G0229100 PROTEIN"/>
    <property type="match status" value="1"/>
</dbReference>
<dbReference type="Proteomes" id="UP000324897">
    <property type="component" value="Chromosome 4"/>
</dbReference>
<reference evidence="4 5" key="1">
    <citation type="journal article" date="2019" name="Sci. Rep.">
        <title>A high-quality genome of Eragrostis curvula grass provides insights into Poaceae evolution and supports new strategies to enhance forage quality.</title>
        <authorList>
            <person name="Carballo J."/>
            <person name="Santos B.A.C.M."/>
            <person name="Zappacosta D."/>
            <person name="Garbus I."/>
            <person name="Selva J.P."/>
            <person name="Gallo C.A."/>
            <person name="Diaz A."/>
            <person name="Albertini E."/>
            <person name="Caccamo M."/>
            <person name="Echenique V."/>
        </authorList>
    </citation>
    <scope>NUCLEOTIDE SEQUENCE [LARGE SCALE GENOMIC DNA]</scope>
    <source>
        <strain evidence="5">cv. Victoria</strain>
        <tissue evidence="4">Leaf</tissue>
    </source>
</reference>
<dbReference type="SUPFAM" id="SSF52058">
    <property type="entry name" value="L domain-like"/>
    <property type="match status" value="1"/>
</dbReference>
<dbReference type="PANTHER" id="PTHR34709">
    <property type="entry name" value="OS10G0396666 PROTEIN"/>
    <property type="match status" value="1"/>
</dbReference>
<organism evidence="4 5">
    <name type="scientific">Eragrostis curvula</name>
    <name type="common">weeping love grass</name>
    <dbReference type="NCBI Taxonomy" id="38414"/>
    <lineage>
        <taxon>Eukaryota</taxon>
        <taxon>Viridiplantae</taxon>
        <taxon>Streptophyta</taxon>
        <taxon>Embryophyta</taxon>
        <taxon>Tracheophyta</taxon>
        <taxon>Spermatophyta</taxon>
        <taxon>Magnoliopsida</taxon>
        <taxon>Liliopsida</taxon>
        <taxon>Poales</taxon>
        <taxon>Poaceae</taxon>
        <taxon>PACMAD clade</taxon>
        <taxon>Chloridoideae</taxon>
        <taxon>Eragrostideae</taxon>
        <taxon>Eragrostidinae</taxon>
        <taxon>Eragrostis</taxon>
    </lineage>
</organism>
<dbReference type="InterPro" id="IPR055312">
    <property type="entry name" value="FBL15-like"/>
</dbReference>
<evidence type="ECO:0000313" key="4">
    <source>
        <dbReference type="EMBL" id="TVU40407.1"/>
    </source>
</evidence>
<dbReference type="Pfam" id="PF24758">
    <property type="entry name" value="LRR_At5g56370"/>
    <property type="match status" value="1"/>
</dbReference>
<evidence type="ECO:0000256" key="2">
    <source>
        <dbReference type="SAM" id="MobiDB-lite"/>
    </source>
</evidence>
<dbReference type="Gramene" id="TVU40407">
    <property type="protein sequence ID" value="TVU40407"/>
    <property type="gene ID" value="EJB05_13871"/>
</dbReference>
<sequence>MCPASHAAAQSDDAPSPDMVLMASPIAAGRTTTPSQPPSFLTSDDNRCLANGEVHRVAPQPVHSPSFSTMPGGGPRGKKRKSPRVSLGIFRSPLSRMMLSSISRTSFTPSPRATHGTSHRARCNIDLNAEPEDVNTEMEELNVEMEEANTELEELNAEMEEANTELEELNAELEEENDVIGGAPPTQTLLPELTFRSAPDNRHVLEVLAVPEAPALRRIHVATTDDAPESVAAWLPLAARRLSGGLVYHNMVEGHEEKEQGAIALPCFGNATGIDLNLGFAAVALPSIGTFTGLTELCLERVRFQGTCELGDIVSSPRCPCLRKLHIRHSRGVARLTVHSESLLQMVLFRLNGLRQLNINAPVLNKLVLHCCFIPNQPQPIANISAPQLLSLIWMDAYDPSYVHLGNMGQLKRLVSSVIMVYGNHHSGCNREVLWFLQHFQVIHNLNVVLCYPQAQSTCPSGCICDQPTNWNIEKLSLNSLQEVEITGLKGAGNEVAFLERLFNWARVLKKLRITFDYSVSKSKAKELCQRLSSISRPEMLMEFGVSLFR</sequence>
<evidence type="ECO:0000256" key="1">
    <source>
        <dbReference type="SAM" id="Coils"/>
    </source>
</evidence>
<accession>A0A5J9VXQ3</accession>
<dbReference type="OrthoDB" id="589267at2759"/>